<feature type="compositionally biased region" description="Low complexity" evidence="4">
    <location>
        <begin position="436"/>
        <end position="447"/>
    </location>
</feature>
<dbReference type="InterPro" id="IPR042120">
    <property type="entry name" value="MutL_C_dimsub"/>
</dbReference>
<evidence type="ECO:0000259" key="5">
    <source>
        <dbReference type="SMART" id="SM00853"/>
    </source>
</evidence>
<gene>
    <name evidence="7" type="ORF">ARMOST_09661</name>
</gene>
<feature type="compositionally biased region" description="Polar residues" evidence="4">
    <location>
        <begin position="648"/>
        <end position="663"/>
    </location>
</feature>
<dbReference type="OMA" id="MRPRRMP"/>
<feature type="region of interest" description="Disordered" evidence="4">
    <location>
        <begin position="374"/>
        <end position="460"/>
    </location>
</feature>
<feature type="region of interest" description="Disordered" evidence="4">
    <location>
        <begin position="472"/>
        <end position="499"/>
    </location>
</feature>
<keyword evidence="8" id="KW-1185">Reference proteome</keyword>
<organism evidence="7 8">
    <name type="scientific">Armillaria ostoyae</name>
    <name type="common">Armillaria root rot fungus</name>
    <dbReference type="NCBI Taxonomy" id="47428"/>
    <lineage>
        <taxon>Eukaryota</taxon>
        <taxon>Fungi</taxon>
        <taxon>Dikarya</taxon>
        <taxon>Basidiomycota</taxon>
        <taxon>Agaricomycotina</taxon>
        <taxon>Agaricomycetes</taxon>
        <taxon>Agaricomycetidae</taxon>
        <taxon>Agaricales</taxon>
        <taxon>Marasmiineae</taxon>
        <taxon>Physalacriaceae</taxon>
        <taxon>Armillaria</taxon>
    </lineage>
</organism>
<evidence type="ECO:0000256" key="4">
    <source>
        <dbReference type="SAM" id="MobiDB-lite"/>
    </source>
</evidence>
<keyword evidence="2" id="KW-0227">DNA damage</keyword>
<evidence type="ECO:0000259" key="6">
    <source>
        <dbReference type="SMART" id="SM01340"/>
    </source>
</evidence>
<feature type="region of interest" description="Disordered" evidence="4">
    <location>
        <begin position="610"/>
        <end position="668"/>
    </location>
</feature>
<dbReference type="Gene3D" id="3.30.1370.100">
    <property type="entry name" value="MutL, C-terminal domain, regulatory subdomain"/>
    <property type="match status" value="1"/>
</dbReference>
<dbReference type="Gene3D" id="3.30.230.10">
    <property type="match status" value="1"/>
</dbReference>
<dbReference type="SUPFAM" id="SSF54211">
    <property type="entry name" value="Ribosomal protein S5 domain 2-like"/>
    <property type="match status" value="1"/>
</dbReference>
<name>A0A284RC69_ARMOS</name>
<dbReference type="SUPFAM" id="SSF55874">
    <property type="entry name" value="ATPase domain of HSP90 chaperone/DNA topoisomerase II/histidine kinase"/>
    <property type="match status" value="1"/>
</dbReference>
<accession>A0A284RC69</accession>
<dbReference type="STRING" id="47428.A0A284RC69"/>
<feature type="region of interest" description="Disordered" evidence="4">
    <location>
        <begin position="686"/>
        <end position="709"/>
    </location>
</feature>
<dbReference type="PANTHER" id="PTHR10073">
    <property type="entry name" value="DNA MISMATCH REPAIR PROTEIN MLH, PMS, MUTL"/>
    <property type="match status" value="1"/>
</dbReference>
<protein>
    <recommendedName>
        <fullName evidence="3">DNA mismatch repair protein PMS1</fullName>
    </recommendedName>
</protein>
<dbReference type="InterPro" id="IPR014790">
    <property type="entry name" value="MutL_C"/>
</dbReference>
<dbReference type="GO" id="GO:0140664">
    <property type="term" value="F:ATP-dependent DNA damage sensor activity"/>
    <property type="evidence" value="ECO:0007669"/>
    <property type="project" value="InterPro"/>
</dbReference>
<dbReference type="FunFam" id="3.30.565.10:FF:000014">
    <property type="entry name" value="Mismatch repair endonuclease pms1, putative"/>
    <property type="match status" value="1"/>
</dbReference>
<dbReference type="FunFam" id="3.30.1370.100:FF:000001">
    <property type="entry name" value="Mismatch repair endonuclease pms1, putative"/>
    <property type="match status" value="1"/>
</dbReference>
<reference evidence="7" key="1">
    <citation type="submission" date="2017-01" db="EMBL/GenBank/DDBJ databases">
        <authorList>
            <person name="Mah S.A."/>
            <person name="Swanson W.J."/>
            <person name="Moy G.W."/>
            <person name="Vacquier V.D."/>
        </authorList>
    </citation>
    <scope>NUCLEOTIDE SEQUENCE [LARGE SCALE GENOMIC DNA]</scope>
    <source>
        <strain evidence="7">C18/9</strain>
    </source>
</reference>
<feature type="region of interest" description="Disordered" evidence="4">
    <location>
        <begin position="729"/>
        <end position="752"/>
    </location>
</feature>
<feature type="compositionally biased region" description="Low complexity" evidence="4">
    <location>
        <begin position="374"/>
        <end position="384"/>
    </location>
</feature>
<comment type="similarity">
    <text evidence="1">Belongs to the DNA mismatch repair MutL/HexB family.</text>
</comment>
<dbReference type="GO" id="GO:0032389">
    <property type="term" value="C:MutLalpha complex"/>
    <property type="evidence" value="ECO:0007669"/>
    <property type="project" value="TreeGrafter"/>
</dbReference>
<dbReference type="NCBIfam" id="TIGR00585">
    <property type="entry name" value="mutl"/>
    <property type="match status" value="1"/>
</dbReference>
<dbReference type="Gene3D" id="3.30.565.10">
    <property type="entry name" value="Histidine kinase-like ATPase, C-terminal domain"/>
    <property type="match status" value="1"/>
</dbReference>
<feature type="region of interest" description="Disordered" evidence="4">
    <location>
        <begin position="551"/>
        <end position="572"/>
    </location>
</feature>
<feature type="compositionally biased region" description="Acidic residues" evidence="4">
    <location>
        <begin position="617"/>
        <end position="629"/>
    </location>
</feature>
<dbReference type="Pfam" id="PF01119">
    <property type="entry name" value="DNA_mis_repair"/>
    <property type="match status" value="1"/>
</dbReference>
<dbReference type="InterPro" id="IPR042121">
    <property type="entry name" value="MutL_C_regsub"/>
</dbReference>
<feature type="compositionally biased region" description="Polar residues" evidence="4">
    <location>
        <begin position="421"/>
        <end position="435"/>
    </location>
</feature>
<dbReference type="CDD" id="cd03484">
    <property type="entry name" value="MutL_Trans_hPMS_2_like"/>
    <property type="match status" value="1"/>
</dbReference>
<dbReference type="OrthoDB" id="10263226at2759"/>
<dbReference type="SUPFAM" id="SSF118116">
    <property type="entry name" value="DNA mismatch repair protein MutL"/>
    <property type="match status" value="1"/>
</dbReference>
<evidence type="ECO:0000256" key="2">
    <source>
        <dbReference type="ARBA" id="ARBA00022763"/>
    </source>
</evidence>
<dbReference type="SMART" id="SM00853">
    <property type="entry name" value="MutL_C"/>
    <property type="match status" value="1"/>
</dbReference>
<dbReference type="GO" id="GO:0030983">
    <property type="term" value="F:mismatched DNA binding"/>
    <property type="evidence" value="ECO:0007669"/>
    <property type="project" value="InterPro"/>
</dbReference>
<feature type="domain" description="MutL C-terminal dimerisation" evidence="5">
    <location>
        <begin position="769"/>
        <end position="917"/>
    </location>
</feature>
<dbReference type="Pfam" id="PF13589">
    <property type="entry name" value="HATPase_c_3"/>
    <property type="match status" value="1"/>
</dbReference>
<dbReference type="InterPro" id="IPR020568">
    <property type="entry name" value="Ribosomal_Su5_D2-typ_SF"/>
</dbReference>
<dbReference type="EMBL" id="FUEG01000007">
    <property type="protein sequence ID" value="SJL06325.1"/>
    <property type="molecule type" value="Genomic_DNA"/>
</dbReference>
<dbReference type="InterPro" id="IPR013507">
    <property type="entry name" value="DNA_mismatch_S5_2-like"/>
</dbReference>
<dbReference type="PANTHER" id="PTHR10073:SF52">
    <property type="entry name" value="MISMATCH REPAIR ENDONUCLEASE PMS2"/>
    <property type="match status" value="1"/>
</dbReference>
<evidence type="ECO:0000256" key="1">
    <source>
        <dbReference type="ARBA" id="ARBA00006082"/>
    </source>
</evidence>
<dbReference type="InterPro" id="IPR002099">
    <property type="entry name" value="MutL/Mlh/PMS"/>
</dbReference>
<dbReference type="GO" id="GO:0000710">
    <property type="term" value="P:meiotic mismatch repair"/>
    <property type="evidence" value="ECO:0007669"/>
    <property type="project" value="UniProtKB-ARBA"/>
</dbReference>
<dbReference type="Gene3D" id="3.30.1540.20">
    <property type="entry name" value="MutL, C-terminal domain, dimerisation subdomain"/>
    <property type="match status" value="1"/>
</dbReference>
<feature type="compositionally biased region" description="Low complexity" evidence="4">
    <location>
        <begin position="479"/>
        <end position="493"/>
    </location>
</feature>
<dbReference type="InterPro" id="IPR036890">
    <property type="entry name" value="HATPase_C_sf"/>
</dbReference>
<dbReference type="AlphaFoldDB" id="A0A284RC69"/>
<evidence type="ECO:0000313" key="7">
    <source>
        <dbReference type="EMBL" id="SJL06325.1"/>
    </source>
</evidence>
<dbReference type="GO" id="GO:0005524">
    <property type="term" value="F:ATP binding"/>
    <property type="evidence" value="ECO:0007669"/>
    <property type="project" value="InterPro"/>
</dbReference>
<proteinExistence type="inferred from homology"/>
<sequence>MPTITALSTASIHQITSNQVVISLETAVKELVENSLDAGAGSIEVKFKNYGVKSVEVVDNGFGVAEDDWESIGLKHHTSKLSSFDDLATVSSFGFRGEAVSSLCAMCESVTVTTRADDPIGVILDLDKNGKIKEKKKVARQRGTTVTLLNLFAPLPVRRKEFERNAKREYGKALSLLQAYALVPCTKKNGVRLLVSNQIDKGQKSTPIQTQGLPSLRASVIALWGSKSLDGVQDLDVSFSIPRVQIRKRGREKEVDSRMSEVEVCIRGLISAPGCGRSSTDRQFLYINGRPCGLAKIQKTINEVFRSFTPNHNTASQAPFVVADFEIPTDTYDVNVTPDKRTLFLHNEVAILEGLKSKLQTFFTSGSSTYEVGSSQLSRSQTSSQRHESIAGGQGRLSIRKRERTISLEDAEFEGRKTRSRTVTSEQDFSSDLGISQTSSSVASSSSHPQPPTFSVNEVNVDSEAKCQSILPLTGMETSPSRCSSSVSKPSPSTEIAPPQRIILDIEPSSAPSSKDVLSLAAPSATSRKGQDKQVVMNTLFASWARTTSKNSINSDDQVGSGKSVPSASLATDQNKLETKAVEAKKVEDKKNKQATLTFRSMLVGFARSGSTVNQATEEDEDDAMDDSEDNVKATDAGQDDEEGEVTPTAQAEDTGETTNSIMSTTSDSQIIDLISDDEDITPMEVITPSSSQDSRPISRPEVVRTSQDGEDDIGLRFDLSGVVERWKATSDCSRDSTSSSTKKSEFDDNDETALSRVISKSDFSEMDIVGQFNLGFIVTRRRRGDDGMDDLFIVDQHAADEKYNFETLQETTIIRSQKLFRPQPLELTAADELLALERLDILKQNGFEVEGGDQYEDVEDAGAGSKLRLTAQPVNLEELIHLMHDRPSGTMVRCSKARAMFAMRACRKSVMVGMPLTKGQMTTIVHHMGTMDQPWNCPHGRPTMRHLCDLAPKVHEQVGLHFPLLEDVNSKEAKRWFCVREEPDVEVSGLTLLWAERGTRRRRTFSIPISIISIYNS</sequence>
<feature type="domain" description="DNA mismatch repair protein S5" evidence="6">
    <location>
        <begin position="220"/>
        <end position="364"/>
    </location>
</feature>
<dbReference type="InterPro" id="IPR038973">
    <property type="entry name" value="MutL/Mlh/Pms-like"/>
</dbReference>
<evidence type="ECO:0000313" key="8">
    <source>
        <dbReference type="Proteomes" id="UP000219338"/>
    </source>
</evidence>
<dbReference type="Pfam" id="PF08676">
    <property type="entry name" value="MutL_C"/>
    <property type="match status" value="1"/>
</dbReference>
<dbReference type="CDD" id="cd16926">
    <property type="entry name" value="HATPase_MutL-MLH-PMS-like"/>
    <property type="match status" value="1"/>
</dbReference>
<dbReference type="InterPro" id="IPR014721">
    <property type="entry name" value="Ribsml_uS5_D2-typ_fold_subgr"/>
</dbReference>
<dbReference type="Proteomes" id="UP000219338">
    <property type="component" value="Unassembled WGS sequence"/>
</dbReference>
<dbReference type="SMART" id="SM01340">
    <property type="entry name" value="DNA_mis_repair"/>
    <property type="match status" value="1"/>
</dbReference>
<evidence type="ECO:0000256" key="3">
    <source>
        <dbReference type="ARBA" id="ARBA00070941"/>
    </source>
</evidence>
<dbReference type="GO" id="GO:0016887">
    <property type="term" value="F:ATP hydrolysis activity"/>
    <property type="evidence" value="ECO:0007669"/>
    <property type="project" value="InterPro"/>
</dbReference>
<dbReference type="InterPro" id="IPR037198">
    <property type="entry name" value="MutL_C_sf"/>
</dbReference>